<proteinExistence type="predicted"/>
<organism evidence="2 3">
    <name type="scientific">Oryza sativa subsp. japonica</name>
    <name type="common">Rice</name>
    <dbReference type="NCBI Taxonomy" id="39947"/>
    <lineage>
        <taxon>Eukaryota</taxon>
        <taxon>Viridiplantae</taxon>
        <taxon>Streptophyta</taxon>
        <taxon>Embryophyta</taxon>
        <taxon>Tracheophyta</taxon>
        <taxon>Spermatophyta</taxon>
        <taxon>Magnoliopsida</taxon>
        <taxon>Liliopsida</taxon>
        <taxon>Poales</taxon>
        <taxon>Poaceae</taxon>
        <taxon>BOP clade</taxon>
        <taxon>Oryzoideae</taxon>
        <taxon>Oryzeae</taxon>
        <taxon>Oryzinae</taxon>
        <taxon>Oryza</taxon>
        <taxon>Oryza sativa</taxon>
    </lineage>
</organism>
<evidence type="ECO:0000256" key="1">
    <source>
        <dbReference type="SAM" id="SignalP"/>
    </source>
</evidence>
<reference evidence="3" key="1">
    <citation type="journal article" date="2005" name="Nature">
        <title>The map-based sequence of the rice genome.</title>
        <authorList>
            <consortium name="International rice genome sequencing project (IRGSP)"/>
            <person name="Matsumoto T."/>
            <person name="Wu J."/>
            <person name="Kanamori H."/>
            <person name="Katayose Y."/>
            <person name="Fujisawa M."/>
            <person name="Namiki N."/>
            <person name="Mizuno H."/>
            <person name="Yamamoto K."/>
            <person name="Antonio B.A."/>
            <person name="Baba T."/>
            <person name="Sakata K."/>
            <person name="Nagamura Y."/>
            <person name="Aoki H."/>
            <person name="Arikawa K."/>
            <person name="Arita K."/>
            <person name="Bito T."/>
            <person name="Chiden Y."/>
            <person name="Fujitsuka N."/>
            <person name="Fukunaka R."/>
            <person name="Hamada M."/>
            <person name="Harada C."/>
            <person name="Hayashi A."/>
            <person name="Hijishita S."/>
            <person name="Honda M."/>
            <person name="Hosokawa S."/>
            <person name="Ichikawa Y."/>
            <person name="Idonuma A."/>
            <person name="Iijima M."/>
            <person name="Ikeda M."/>
            <person name="Ikeno M."/>
            <person name="Ito K."/>
            <person name="Ito S."/>
            <person name="Ito T."/>
            <person name="Ito Y."/>
            <person name="Ito Y."/>
            <person name="Iwabuchi A."/>
            <person name="Kamiya K."/>
            <person name="Karasawa W."/>
            <person name="Kurita K."/>
            <person name="Katagiri S."/>
            <person name="Kikuta A."/>
            <person name="Kobayashi H."/>
            <person name="Kobayashi N."/>
            <person name="Machita K."/>
            <person name="Maehara T."/>
            <person name="Masukawa M."/>
            <person name="Mizubayashi T."/>
            <person name="Mukai Y."/>
            <person name="Nagasaki H."/>
            <person name="Nagata Y."/>
            <person name="Naito S."/>
            <person name="Nakashima M."/>
            <person name="Nakama Y."/>
            <person name="Nakamichi Y."/>
            <person name="Nakamura M."/>
            <person name="Meguro A."/>
            <person name="Negishi M."/>
            <person name="Ohta I."/>
            <person name="Ohta T."/>
            <person name="Okamoto M."/>
            <person name="Ono N."/>
            <person name="Saji S."/>
            <person name="Sakaguchi M."/>
            <person name="Sakai K."/>
            <person name="Shibata M."/>
            <person name="Shimokawa T."/>
            <person name="Song J."/>
            <person name="Takazaki Y."/>
            <person name="Terasawa K."/>
            <person name="Tsugane M."/>
            <person name="Tsuji K."/>
            <person name="Ueda S."/>
            <person name="Waki K."/>
            <person name="Yamagata H."/>
            <person name="Yamamoto M."/>
            <person name="Yamamoto S."/>
            <person name="Yamane H."/>
            <person name="Yoshiki S."/>
            <person name="Yoshihara R."/>
            <person name="Yukawa K."/>
            <person name="Zhong H."/>
            <person name="Yano M."/>
            <person name="Yuan Q."/>
            <person name="Ouyang S."/>
            <person name="Liu J."/>
            <person name="Jones K.M."/>
            <person name="Gansberger K."/>
            <person name="Moffat K."/>
            <person name="Hill J."/>
            <person name="Bera J."/>
            <person name="Fadrosh D."/>
            <person name="Jin S."/>
            <person name="Johri S."/>
            <person name="Kim M."/>
            <person name="Overton L."/>
            <person name="Reardon M."/>
            <person name="Tsitrin T."/>
            <person name="Vuong H."/>
            <person name="Weaver B."/>
            <person name="Ciecko A."/>
            <person name="Tallon L."/>
            <person name="Jackson J."/>
            <person name="Pai G."/>
            <person name="Aken S.V."/>
            <person name="Utterback T."/>
            <person name="Reidmuller S."/>
            <person name="Feldblyum T."/>
            <person name="Hsiao J."/>
            <person name="Zismann V."/>
            <person name="Iobst S."/>
            <person name="de Vazeille A.R."/>
            <person name="Buell C.R."/>
            <person name="Ying K."/>
            <person name="Li Y."/>
            <person name="Lu T."/>
            <person name="Huang Y."/>
            <person name="Zhao Q."/>
            <person name="Feng Q."/>
            <person name="Zhang L."/>
            <person name="Zhu J."/>
            <person name="Weng Q."/>
            <person name="Mu J."/>
            <person name="Lu Y."/>
            <person name="Fan D."/>
            <person name="Liu Y."/>
            <person name="Guan J."/>
            <person name="Zhang Y."/>
            <person name="Yu S."/>
            <person name="Liu X."/>
            <person name="Zhang Y."/>
            <person name="Hong G."/>
            <person name="Han B."/>
            <person name="Choisne N."/>
            <person name="Demange N."/>
            <person name="Orjeda G."/>
            <person name="Samain S."/>
            <person name="Cattolico L."/>
            <person name="Pelletier E."/>
            <person name="Couloux A."/>
            <person name="Segurens B."/>
            <person name="Wincker P."/>
            <person name="D'Hont A."/>
            <person name="Scarpelli C."/>
            <person name="Weissenbach J."/>
            <person name="Salanoubat M."/>
            <person name="Quetier F."/>
            <person name="Yu Y."/>
            <person name="Kim H.R."/>
            <person name="Rambo T."/>
            <person name="Currie J."/>
            <person name="Collura K."/>
            <person name="Luo M."/>
            <person name="Yang T."/>
            <person name="Ammiraju J.S.S."/>
            <person name="Engler F."/>
            <person name="Soderlund C."/>
            <person name="Wing R.A."/>
            <person name="Palmer L.E."/>
            <person name="de la Bastide M."/>
            <person name="Spiegel L."/>
            <person name="Nascimento L."/>
            <person name="Zutavern T."/>
            <person name="O'Shaughnessy A."/>
            <person name="Dike S."/>
            <person name="Dedhia N."/>
            <person name="Preston R."/>
            <person name="Balija V."/>
            <person name="McCombie W.R."/>
            <person name="Chow T."/>
            <person name="Chen H."/>
            <person name="Chung M."/>
            <person name="Chen C."/>
            <person name="Shaw J."/>
            <person name="Wu H."/>
            <person name="Hsiao K."/>
            <person name="Chao Y."/>
            <person name="Chu M."/>
            <person name="Cheng C."/>
            <person name="Hour A."/>
            <person name="Lee P."/>
            <person name="Lin S."/>
            <person name="Lin Y."/>
            <person name="Liou J."/>
            <person name="Liu S."/>
            <person name="Hsing Y."/>
            <person name="Raghuvanshi S."/>
            <person name="Mohanty A."/>
            <person name="Bharti A.K."/>
            <person name="Gaur A."/>
            <person name="Gupta V."/>
            <person name="Kumar D."/>
            <person name="Ravi V."/>
            <person name="Vij S."/>
            <person name="Kapur A."/>
            <person name="Khurana P."/>
            <person name="Khurana P."/>
            <person name="Khurana J.P."/>
            <person name="Tyagi A.K."/>
            <person name="Gaikwad K."/>
            <person name="Singh A."/>
            <person name="Dalal V."/>
            <person name="Srivastava S."/>
            <person name="Dixit A."/>
            <person name="Pal A.K."/>
            <person name="Ghazi I.A."/>
            <person name="Yadav M."/>
            <person name="Pandit A."/>
            <person name="Bhargava A."/>
            <person name="Sureshbabu K."/>
            <person name="Batra K."/>
            <person name="Sharma T.R."/>
            <person name="Mohapatra T."/>
            <person name="Singh N.K."/>
            <person name="Messing J."/>
            <person name="Nelson A.B."/>
            <person name="Fuks G."/>
            <person name="Kavchok S."/>
            <person name="Keizer G."/>
            <person name="Linton E."/>
            <person name="Llaca V."/>
            <person name="Song R."/>
            <person name="Tanyolac B."/>
            <person name="Young S."/>
            <person name="Ho-Il K."/>
            <person name="Hahn J.H."/>
            <person name="Sangsakoo G."/>
            <person name="Vanavichit A."/>
            <person name="de Mattos Luiz.A.T."/>
            <person name="Zimmer P.D."/>
            <person name="Malone G."/>
            <person name="Dellagostin O."/>
            <person name="de Oliveira A.C."/>
            <person name="Bevan M."/>
            <person name="Bancroft I."/>
            <person name="Minx P."/>
            <person name="Cordum H."/>
            <person name="Wilson R."/>
            <person name="Cheng Z."/>
            <person name="Jin W."/>
            <person name="Jiang J."/>
            <person name="Leong S.A."/>
            <person name="Iwama H."/>
            <person name="Gojobori T."/>
            <person name="Itoh T."/>
            <person name="Niimura Y."/>
            <person name="Fujii Y."/>
            <person name="Habara T."/>
            <person name="Sakai H."/>
            <person name="Sato Y."/>
            <person name="Wilson G."/>
            <person name="Kumar K."/>
            <person name="McCouch S."/>
            <person name="Juretic N."/>
            <person name="Hoen D."/>
            <person name="Wright S."/>
            <person name="Bruskiewich R."/>
            <person name="Bureau T."/>
            <person name="Miyao A."/>
            <person name="Hirochika H."/>
            <person name="Nishikawa T."/>
            <person name="Kadowaki K."/>
            <person name="Sugiura M."/>
            <person name="Burr B."/>
            <person name="Sasaki T."/>
        </authorList>
    </citation>
    <scope>NUCLEOTIDE SEQUENCE [LARGE SCALE GENOMIC DNA]</scope>
    <source>
        <strain evidence="3">cv. Nipponbare</strain>
    </source>
</reference>
<evidence type="ECO:0000313" key="3">
    <source>
        <dbReference type="Proteomes" id="UP000000763"/>
    </source>
</evidence>
<feature type="chain" id="PRO_5004308108" description="Secreted protein" evidence="1">
    <location>
        <begin position="22"/>
        <end position="86"/>
    </location>
</feature>
<accession>Q8H3X7</accession>
<keyword evidence="1" id="KW-0732">Signal</keyword>
<gene>
    <name evidence="2" type="primary">P0523A04.133</name>
</gene>
<dbReference type="Proteomes" id="UP000000763">
    <property type="component" value="Chromosome 7"/>
</dbReference>
<evidence type="ECO:0008006" key="4">
    <source>
        <dbReference type="Google" id="ProtNLM"/>
    </source>
</evidence>
<dbReference type="EMBL" id="AP004340">
    <property type="protein sequence ID" value="BAC16462.1"/>
    <property type="molecule type" value="Genomic_DNA"/>
</dbReference>
<feature type="signal peptide" evidence="1">
    <location>
        <begin position="1"/>
        <end position="21"/>
    </location>
</feature>
<protein>
    <recommendedName>
        <fullName evidence="4">Secreted protein</fullName>
    </recommendedName>
</protein>
<dbReference type="AlphaFoldDB" id="Q8H3X7"/>
<sequence>MSAFVAFFLLFILYCIGPSIHNSILEYACTRREATAAADPRAREVTVITSISHRKRVWEGRERGGRKHLMWGPQLASQFGRAKFGH</sequence>
<reference evidence="3" key="2">
    <citation type="journal article" date="2008" name="Nucleic Acids Res.">
        <title>The rice annotation project database (RAP-DB): 2008 update.</title>
        <authorList>
            <consortium name="The rice annotation project (RAP)"/>
        </authorList>
    </citation>
    <scope>GENOME REANNOTATION</scope>
    <source>
        <strain evidence="3">cv. Nipponbare</strain>
    </source>
</reference>
<evidence type="ECO:0000313" key="2">
    <source>
        <dbReference type="EMBL" id="BAC16462.1"/>
    </source>
</evidence>
<name>Q8H3X7_ORYSJ</name>